<dbReference type="GO" id="GO:0008270">
    <property type="term" value="F:zinc ion binding"/>
    <property type="evidence" value="ECO:0007669"/>
    <property type="project" value="UniProtKB-KW"/>
</dbReference>
<evidence type="ECO:0000256" key="1">
    <source>
        <dbReference type="ARBA" id="ARBA00004123"/>
    </source>
</evidence>
<gene>
    <name evidence="15" type="primary">SUPT4H1</name>
    <name evidence="15" type="ORF">DERF_012260</name>
</gene>
<dbReference type="FunFam" id="3.30.40.210:FF:000001">
    <property type="entry name" value="Transcription elongation factor SPT4"/>
    <property type="match status" value="1"/>
</dbReference>
<evidence type="ECO:0000256" key="8">
    <source>
        <dbReference type="ARBA" id="ARBA00023015"/>
    </source>
</evidence>
<keyword evidence="4" id="KW-0678">Repressor</keyword>
<dbReference type="PANTHER" id="PTHR12882">
    <property type="entry name" value="SUPPRESSOR OF TY 4"/>
    <property type="match status" value="1"/>
</dbReference>
<evidence type="ECO:0000259" key="14">
    <source>
        <dbReference type="SMART" id="SM01389"/>
    </source>
</evidence>
<keyword evidence="7" id="KW-0862">Zinc</keyword>
<evidence type="ECO:0000256" key="13">
    <source>
        <dbReference type="ARBA" id="ARBA00079864"/>
    </source>
</evidence>
<reference evidence="15" key="1">
    <citation type="submission" date="2013-05" db="EMBL/GenBank/DDBJ databases">
        <authorList>
            <person name="Yim A.K.Y."/>
            <person name="Chan T.F."/>
            <person name="Ji K.M."/>
            <person name="Liu X.Y."/>
            <person name="Zhou J.W."/>
            <person name="Li R.Q."/>
            <person name="Yang K.Y."/>
            <person name="Li J."/>
            <person name="Li M."/>
            <person name="Law P.T.W."/>
            <person name="Wu Y.L."/>
            <person name="Cai Z.L."/>
            <person name="Qin H."/>
            <person name="Bao Y."/>
            <person name="Leung R.K.K."/>
            <person name="Ng P.K.S."/>
            <person name="Zou J."/>
            <person name="Zhong X.J."/>
            <person name="Ran P.X."/>
            <person name="Zhong N.S."/>
            <person name="Liu Z.G."/>
            <person name="Tsui S.K.W."/>
        </authorList>
    </citation>
    <scope>NUCLEOTIDE SEQUENCE</scope>
    <source>
        <strain evidence="15">Derf</strain>
        <tissue evidence="15">Whole organism</tissue>
    </source>
</reference>
<dbReference type="AlphaFoldDB" id="A0A922HT57"/>
<sequence length="355" mass="41638">MGLGELTNRGKQRMFHLGRNLRERYRECIWIRCQLKISSSRKQEYFGTNYIKVDWIDRMGNDTIQRIKQFHDLEFSVYGQSNTYLKLRIGSLIKELIENMNKTLDSKYSYRWDNHIYLYSTHDTLLGYLLSAIGSNIGQPSGLAFELITDDQNWPSIRMYYLNGTDNFFINLLGNALDSNRYRCKCNRNCSYDNFIQMLIELIPENIVQEYSIDPKMRNNNCTCSFYLNQFSHRKMADELRTTIPQDLRHLRACLLCSLIKSFEQFEFHGCDNCEDFLGMKNNREMVYDCTSNNFDGLIALTNPEDSWVAKWQKIGRKCVGIYAISVSGRLPAGIVRELKNRGVVYRSRDRSSNV</sequence>
<protein>
    <recommendedName>
        <fullName evidence="3">Transcription elongation factor SPT4</fullName>
    </recommendedName>
    <alternativeName>
        <fullName evidence="13">DRB sensitivity-inducing factor small subunit</fullName>
    </alternativeName>
    <alternativeName>
        <fullName evidence="12">Transcription elongation factor spt4</fullName>
    </alternativeName>
</protein>
<comment type="subcellular location">
    <subcellularLocation>
        <location evidence="1">Nucleus</location>
    </subcellularLocation>
</comment>
<dbReference type="GO" id="GO:0140673">
    <property type="term" value="P:transcription elongation-coupled chromatin remodeling"/>
    <property type="evidence" value="ECO:0007669"/>
    <property type="project" value="InterPro"/>
</dbReference>
<keyword evidence="9" id="KW-0010">Activator</keyword>
<dbReference type="PANTHER" id="PTHR12882:SF1">
    <property type="entry name" value="TRANSCRIPTION ELONGATION FACTOR SPT4"/>
    <property type="match status" value="1"/>
</dbReference>
<keyword evidence="8" id="KW-0805">Transcription regulation</keyword>
<evidence type="ECO:0000256" key="5">
    <source>
        <dbReference type="ARBA" id="ARBA00022723"/>
    </source>
</evidence>
<dbReference type="PROSITE" id="PS00778">
    <property type="entry name" value="HIS_ACID_PHOSPHAT_2"/>
    <property type="match status" value="1"/>
</dbReference>
<proteinExistence type="inferred from homology"/>
<name>A0A922HT57_DERFA</name>
<evidence type="ECO:0000256" key="4">
    <source>
        <dbReference type="ARBA" id="ARBA00022491"/>
    </source>
</evidence>
<dbReference type="InterPro" id="IPR029033">
    <property type="entry name" value="His_PPase_superfam"/>
</dbReference>
<dbReference type="Pfam" id="PF06093">
    <property type="entry name" value="Spt4"/>
    <property type="match status" value="1"/>
</dbReference>
<keyword evidence="15" id="KW-0251">Elongation factor</keyword>
<keyword evidence="10" id="KW-0804">Transcription</keyword>
<evidence type="ECO:0000313" key="16">
    <source>
        <dbReference type="Proteomes" id="UP000790347"/>
    </source>
</evidence>
<evidence type="ECO:0000256" key="2">
    <source>
        <dbReference type="ARBA" id="ARBA00010464"/>
    </source>
</evidence>
<dbReference type="InterPro" id="IPR038510">
    <property type="entry name" value="Spt4_sf"/>
</dbReference>
<organism evidence="15 16">
    <name type="scientific">Dermatophagoides farinae</name>
    <name type="common">American house dust mite</name>
    <dbReference type="NCBI Taxonomy" id="6954"/>
    <lineage>
        <taxon>Eukaryota</taxon>
        <taxon>Metazoa</taxon>
        <taxon>Ecdysozoa</taxon>
        <taxon>Arthropoda</taxon>
        <taxon>Chelicerata</taxon>
        <taxon>Arachnida</taxon>
        <taxon>Acari</taxon>
        <taxon>Acariformes</taxon>
        <taxon>Sarcoptiformes</taxon>
        <taxon>Astigmata</taxon>
        <taxon>Psoroptidia</taxon>
        <taxon>Analgoidea</taxon>
        <taxon>Pyroglyphidae</taxon>
        <taxon>Dermatophagoidinae</taxon>
        <taxon>Dermatophagoides</taxon>
    </lineage>
</organism>
<dbReference type="GO" id="GO:0032044">
    <property type="term" value="C:DSIF complex"/>
    <property type="evidence" value="ECO:0007669"/>
    <property type="project" value="TreeGrafter"/>
</dbReference>
<dbReference type="GO" id="GO:0003746">
    <property type="term" value="F:translation elongation factor activity"/>
    <property type="evidence" value="ECO:0007669"/>
    <property type="project" value="UniProtKB-KW"/>
</dbReference>
<dbReference type="InterPro" id="IPR029040">
    <property type="entry name" value="RPABC4/Spt4"/>
</dbReference>
<keyword evidence="6" id="KW-0863">Zinc-finger</keyword>
<evidence type="ECO:0000256" key="11">
    <source>
        <dbReference type="ARBA" id="ARBA00023242"/>
    </source>
</evidence>
<dbReference type="EMBL" id="ASGP02000006">
    <property type="protein sequence ID" value="KAH9501412.1"/>
    <property type="molecule type" value="Genomic_DNA"/>
</dbReference>
<evidence type="ECO:0000256" key="3">
    <source>
        <dbReference type="ARBA" id="ARBA00020182"/>
    </source>
</evidence>
<evidence type="ECO:0000256" key="9">
    <source>
        <dbReference type="ARBA" id="ARBA00023159"/>
    </source>
</evidence>
<dbReference type="Pfam" id="PF00328">
    <property type="entry name" value="His_Phos_2"/>
    <property type="match status" value="1"/>
</dbReference>
<comment type="caution">
    <text evidence="15">The sequence shown here is derived from an EMBL/GenBank/DDBJ whole genome shotgun (WGS) entry which is preliminary data.</text>
</comment>
<comment type="similarity">
    <text evidence="2">Belongs to the SPT4 family.</text>
</comment>
<dbReference type="Gene3D" id="3.40.50.1240">
    <property type="entry name" value="Phosphoglycerate mutase-like"/>
    <property type="match status" value="2"/>
</dbReference>
<keyword evidence="15" id="KW-0648">Protein biosynthesis</keyword>
<dbReference type="SMART" id="SM01389">
    <property type="entry name" value="Spt4"/>
    <property type="match status" value="1"/>
</dbReference>
<keyword evidence="5" id="KW-0479">Metal-binding</keyword>
<dbReference type="Proteomes" id="UP000790347">
    <property type="component" value="Unassembled WGS sequence"/>
</dbReference>
<evidence type="ECO:0000256" key="7">
    <source>
        <dbReference type="ARBA" id="ARBA00022833"/>
    </source>
</evidence>
<dbReference type="SUPFAM" id="SSF53254">
    <property type="entry name" value="Phosphoglycerate mutase-like"/>
    <property type="match status" value="1"/>
</dbReference>
<evidence type="ECO:0000256" key="6">
    <source>
        <dbReference type="ARBA" id="ARBA00022771"/>
    </source>
</evidence>
<evidence type="ECO:0000256" key="12">
    <source>
        <dbReference type="ARBA" id="ARBA00070621"/>
    </source>
</evidence>
<keyword evidence="11" id="KW-0539">Nucleus</keyword>
<reference evidence="15" key="2">
    <citation type="journal article" date="2022" name="Res Sq">
        <title>Comparative Genomics Reveals Insights into the Divergent Evolution of Astigmatic Mites and Household Pest Adaptations.</title>
        <authorList>
            <person name="Xiong Q."/>
            <person name="Wan A.T.-Y."/>
            <person name="Liu X.-Y."/>
            <person name="Fung C.S.-H."/>
            <person name="Xiao X."/>
            <person name="Malainual N."/>
            <person name="Hou J."/>
            <person name="Wang L."/>
            <person name="Wang M."/>
            <person name="Yang K."/>
            <person name="Cui Y."/>
            <person name="Leung E."/>
            <person name="Nong W."/>
            <person name="Shin S.-K."/>
            <person name="Au S."/>
            <person name="Jeong K.Y."/>
            <person name="Chew F.T."/>
            <person name="Hui J."/>
            <person name="Leung T.F."/>
            <person name="Tungtrongchitr A."/>
            <person name="Zhong N."/>
            <person name="Liu Z."/>
            <person name="Tsui S."/>
        </authorList>
    </citation>
    <scope>NUCLEOTIDE SEQUENCE</scope>
    <source>
        <strain evidence="15">Derf</strain>
        <tissue evidence="15">Whole organism</tissue>
    </source>
</reference>
<dbReference type="SUPFAM" id="SSF63393">
    <property type="entry name" value="RNA polymerase subunits"/>
    <property type="match status" value="1"/>
</dbReference>
<dbReference type="InterPro" id="IPR000560">
    <property type="entry name" value="His_Pase_clade-2"/>
</dbReference>
<dbReference type="GO" id="GO:0006355">
    <property type="term" value="P:regulation of DNA-templated transcription"/>
    <property type="evidence" value="ECO:0007669"/>
    <property type="project" value="InterPro"/>
</dbReference>
<dbReference type="GO" id="GO:0016791">
    <property type="term" value="F:phosphatase activity"/>
    <property type="evidence" value="ECO:0007669"/>
    <property type="project" value="UniProtKB-ARBA"/>
</dbReference>
<feature type="domain" description="Spt4/RpoE2 zinc finger" evidence="14">
    <location>
        <begin position="251"/>
        <end position="328"/>
    </location>
</feature>
<evidence type="ECO:0000256" key="10">
    <source>
        <dbReference type="ARBA" id="ARBA00023163"/>
    </source>
</evidence>
<dbReference type="InterPro" id="IPR033379">
    <property type="entry name" value="Acid_Pase_AS"/>
</dbReference>
<evidence type="ECO:0000313" key="15">
    <source>
        <dbReference type="EMBL" id="KAH9501412.1"/>
    </source>
</evidence>
<dbReference type="Gene3D" id="3.30.40.210">
    <property type="match status" value="1"/>
</dbReference>
<dbReference type="GO" id="GO:0000993">
    <property type="term" value="F:RNA polymerase II complex binding"/>
    <property type="evidence" value="ECO:0007669"/>
    <property type="project" value="TreeGrafter"/>
</dbReference>
<dbReference type="CDD" id="cd07973">
    <property type="entry name" value="Spt4"/>
    <property type="match status" value="1"/>
</dbReference>
<dbReference type="InterPro" id="IPR022800">
    <property type="entry name" value="Spt4/RpoE2_Znf"/>
</dbReference>
<accession>A0A922HT57</accession>
<dbReference type="InterPro" id="IPR009287">
    <property type="entry name" value="Spt4"/>
</dbReference>
<keyword evidence="16" id="KW-1185">Reference proteome</keyword>